<gene>
    <name evidence="2" type="ORF">B7H23_08780</name>
</gene>
<dbReference type="Pfam" id="PF00994">
    <property type="entry name" value="MoCF_biosynth"/>
    <property type="match status" value="1"/>
</dbReference>
<comment type="caution">
    <text evidence="2">The sequence shown here is derived from an EMBL/GenBank/DDBJ whole genome shotgun (WGS) entry which is preliminary data.</text>
</comment>
<evidence type="ECO:0000313" key="3">
    <source>
        <dbReference type="Proteomes" id="UP000215405"/>
    </source>
</evidence>
<dbReference type="InterPro" id="IPR056596">
    <property type="entry name" value="FLAD1_M"/>
</dbReference>
<dbReference type="InterPro" id="IPR001453">
    <property type="entry name" value="MoaB/Mog_dom"/>
</dbReference>
<dbReference type="InterPro" id="IPR036425">
    <property type="entry name" value="MoaB/Mog-like_dom_sf"/>
</dbReference>
<dbReference type="Gene3D" id="3.40.980.10">
    <property type="entry name" value="MoaB/Mog-like domain"/>
    <property type="match status" value="1"/>
</dbReference>
<dbReference type="PANTHER" id="PTHR13939">
    <property type="entry name" value="NICOTINAMIDE-NUCLEOTIDE AMIDOHYDROLASE PNCC"/>
    <property type="match status" value="1"/>
</dbReference>
<reference evidence="3" key="1">
    <citation type="journal article" date="2017" name="Int. J. Syst. Evol. Microbiol.">
        <title>Notoacmeibacter marinus gen. nov., sp. nov., isolated from the gut of a limpet and proposal of Notoacmeibacteraceae fam. nov. in the order Rhizobiales of the class Alphaproteobacteria.</title>
        <authorList>
            <person name="Huang Z."/>
            <person name="Guo F."/>
            <person name="Lai Q."/>
        </authorList>
    </citation>
    <scope>NUCLEOTIDE SEQUENCE [LARGE SCALE GENOMIC DNA]</scope>
    <source>
        <strain evidence="3">XMTR2A4</strain>
    </source>
</reference>
<dbReference type="CDD" id="cd00885">
    <property type="entry name" value="cinA"/>
    <property type="match status" value="1"/>
</dbReference>
<accession>A0A231UY47</accession>
<protein>
    <submittedName>
        <fullName evidence="2">Competence/damage-inducible protein A</fullName>
    </submittedName>
</protein>
<dbReference type="AlphaFoldDB" id="A0A231UY47"/>
<evidence type="ECO:0000259" key="1">
    <source>
        <dbReference type="SMART" id="SM00852"/>
    </source>
</evidence>
<name>A0A231UY47_9HYPH</name>
<dbReference type="InterPro" id="IPR050101">
    <property type="entry name" value="CinA"/>
</dbReference>
<dbReference type="SUPFAM" id="SSF53218">
    <property type="entry name" value="Molybdenum cofactor biosynthesis proteins"/>
    <property type="match status" value="1"/>
</dbReference>
<evidence type="ECO:0000313" key="2">
    <source>
        <dbReference type="EMBL" id="OXT00865.1"/>
    </source>
</evidence>
<dbReference type="PANTHER" id="PTHR13939:SF0">
    <property type="entry name" value="NMN AMIDOHYDROLASE-LIKE PROTEIN YFAY"/>
    <property type="match status" value="1"/>
</dbReference>
<sequence length="249" mass="27028">MSEQPSPSTAAMLVIGDEILSGRTKERNAGHLAERLDPVGIALREIRVVPDETARIVEAVDYLRDRHTYVFTSGGIGPTHDDITAEAIAKALDRPLIEDPRAVAILEKHYAERQLPFTAARRRMTRMPEGATLIENRVSGAPGFVIENVHVMAGVPSIFEAMLDAVLPTLKLSRPLTIRTIATDFGEGTFGEALARVAADHPNVAIGSYPRHDGTRYSAEIVIRGLDSEDADVARIAVASMLENLAETD</sequence>
<dbReference type="SMART" id="SM00852">
    <property type="entry name" value="MoCF_biosynth"/>
    <property type="match status" value="1"/>
</dbReference>
<proteinExistence type="predicted"/>
<dbReference type="Pfam" id="PF24102">
    <property type="entry name" value="FLAD1_M"/>
    <property type="match status" value="1"/>
</dbReference>
<feature type="domain" description="MoaB/Mog" evidence="1">
    <location>
        <begin position="11"/>
        <end position="174"/>
    </location>
</feature>
<keyword evidence="3" id="KW-1185">Reference proteome</keyword>
<dbReference type="Proteomes" id="UP000215405">
    <property type="component" value="Unassembled WGS sequence"/>
</dbReference>
<dbReference type="EMBL" id="NBYO01000002">
    <property type="protein sequence ID" value="OXT00865.1"/>
    <property type="molecule type" value="Genomic_DNA"/>
</dbReference>
<organism evidence="2 3">
    <name type="scientific">Notoacmeibacter marinus</name>
    <dbReference type="NCBI Taxonomy" id="1876515"/>
    <lineage>
        <taxon>Bacteria</taxon>
        <taxon>Pseudomonadati</taxon>
        <taxon>Pseudomonadota</taxon>
        <taxon>Alphaproteobacteria</taxon>
        <taxon>Hyphomicrobiales</taxon>
        <taxon>Notoacmeibacteraceae</taxon>
        <taxon>Notoacmeibacter</taxon>
    </lineage>
</organism>